<evidence type="ECO:0000256" key="3">
    <source>
        <dbReference type="ARBA" id="ARBA00023204"/>
    </source>
</evidence>
<dbReference type="CDD" id="cd20404">
    <property type="entry name" value="Tudor_Agenet_AtEML-like"/>
    <property type="match status" value="2"/>
</dbReference>
<protein>
    <submittedName>
        <fullName evidence="6">Phospholipase-like protein</fullName>
    </submittedName>
</protein>
<feature type="domain" description="Tudor" evidence="5">
    <location>
        <begin position="344"/>
        <end position="402"/>
    </location>
</feature>
<dbReference type="SMART" id="SM00333">
    <property type="entry name" value="TUDOR"/>
    <property type="match status" value="2"/>
</dbReference>
<evidence type="ECO:0000259" key="5">
    <source>
        <dbReference type="SMART" id="SM00333"/>
    </source>
</evidence>
<proteinExistence type="predicted"/>
<dbReference type="STRING" id="35608.A0A2U1PFE6"/>
<evidence type="ECO:0000313" key="7">
    <source>
        <dbReference type="Proteomes" id="UP000245207"/>
    </source>
</evidence>
<dbReference type="InterPro" id="IPR002999">
    <property type="entry name" value="Tudor"/>
</dbReference>
<evidence type="ECO:0000256" key="2">
    <source>
        <dbReference type="ARBA" id="ARBA00022763"/>
    </source>
</evidence>
<dbReference type="PANTHER" id="PTHR12663:SF63">
    <property type="entry name" value="PHOSPHOLIPASE-LIKE PROTEIN-RELATED"/>
    <property type="match status" value="1"/>
</dbReference>
<accession>A0A2U1PFE6</accession>
<dbReference type="GO" id="GO:0000785">
    <property type="term" value="C:chromatin"/>
    <property type="evidence" value="ECO:0007669"/>
    <property type="project" value="TreeGrafter"/>
</dbReference>
<dbReference type="Gene3D" id="2.30.30.140">
    <property type="match status" value="2"/>
</dbReference>
<evidence type="ECO:0000313" key="6">
    <source>
        <dbReference type="EMBL" id="PWA84377.1"/>
    </source>
</evidence>
<dbReference type="GO" id="GO:0006281">
    <property type="term" value="P:DNA repair"/>
    <property type="evidence" value="ECO:0007669"/>
    <property type="project" value="UniProtKB-KW"/>
</dbReference>
<dbReference type="PANTHER" id="PTHR12663">
    <property type="entry name" value="ANDROGEN INDUCED INHIBITOR OF PROLIFERATION AS3 / PDS5-RELATED"/>
    <property type="match status" value="1"/>
</dbReference>
<sequence>MASRFSSSSVSLEIKLTKVGEKLLHLPSSTEEIIECLVRTEDILSRLPQSASISMTKPLNPVIEALIAEDLVRHSNMVVKISVAYCICEIMRIMALDTPYDDNQMKEFFELVVTAFEKVSSSSGGCYTKMIKVLKAFSSGKFVVMMCDLQLEGLVVRLFKRFLTVADSSSSAVVSKMEKIMTVIIKESKELPRELVNLLAINGKSNKEIASPVCTQLAKKLLKIYADQLNPDIPDMTVRRWLHSESEKKSLAIVETPMQSNPVTSVNGKRKKQIHSAEHGENLVGSRIKVWWPEDNTYYEGTVKSYQSRKKKHKVWYDDGDKELIDLKTQKWELVEEAQSADHGENLVGSRIKVWWPADEEYYLGVVASFDSKCKMHKVLYSDGFEEIIDLKLKQWMFENLAAIPDSSLVQAVPRDVSSNQSGIICAHGYKVKNVNAPILEAILKKHGDIAATCVFPDAALRTSLLDAVCEIVGRIETNDVTNIISQMEEIKSQLSAAEAAKINVSWLRASLNALHKRNEAGKKVTLNREVQKNTILVKKAARSDLNKFVAAQNQFAEAKRCVEILDLVEKKVNNNVLESEAEKDLWARHPII</sequence>
<name>A0A2U1PFE6_ARTAN</name>
<dbReference type="EMBL" id="PKPP01001235">
    <property type="protein sequence ID" value="PWA84377.1"/>
    <property type="molecule type" value="Genomic_DNA"/>
</dbReference>
<dbReference type="SUPFAM" id="SSF63748">
    <property type="entry name" value="Tudor/PWWP/MBT"/>
    <property type="match status" value="2"/>
</dbReference>
<dbReference type="OrthoDB" id="200660at2759"/>
<dbReference type="Pfam" id="PF05278">
    <property type="entry name" value="PEARLI-4"/>
    <property type="match status" value="1"/>
</dbReference>
<evidence type="ECO:0000256" key="4">
    <source>
        <dbReference type="ARBA" id="ARBA00023242"/>
    </source>
</evidence>
<feature type="domain" description="Tudor" evidence="5">
    <location>
        <begin position="280"/>
        <end position="339"/>
    </location>
</feature>
<dbReference type="Pfam" id="PF20168">
    <property type="entry name" value="PDS5"/>
    <property type="match status" value="1"/>
</dbReference>
<dbReference type="GO" id="GO:0005634">
    <property type="term" value="C:nucleus"/>
    <property type="evidence" value="ECO:0007669"/>
    <property type="project" value="UniProtKB-SubCell"/>
</dbReference>
<organism evidence="6 7">
    <name type="scientific">Artemisia annua</name>
    <name type="common">Sweet wormwood</name>
    <dbReference type="NCBI Taxonomy" id="35608"/>
    <lineage>
        <taxon>Eukaryota</taxon>
        <taxon>Viridiplantae</taxon>
        <taxon>Streptophyta</taxon>
        <taxon>Embryophyta</taxon>
        <taxon>Tracheophyta</taxon>
        <taxon>Spermatophyta</taxon>
        <taxon>Magnoliopsida</taxon>
        <taxon>eudicotyledons</taxon>
        <taxon>Gunneridae</taxon>
        <taxon>Pentapetalae</taxon>
        <taxon>asterids</taxon>
        <taxon>campanulids</taxon>
        <taxon>Asterales</taxon>
        <taxon>Asteraceae</taxon>
        <taxon>Asteroideae</taxon>
        <taxon>Anthemideae</taxon>
        <taxon>Artemisiinae</taxon>
        <taxon>Artemisia</taxon>
    </lineage>
</organism>
<reference evidence="6 7" key="1">
    <citation type="journal article" date="2018" name="Mol. Plant">
        <title>The genome of Artemisia annua provides insight into the evolution of Asteraceae family and artemisinin biosynthesis.</title>
        <authorList>
            <person name="Shen Q."/>
            <person name="Zhang L."/>
            <person name="Liao Z."/>
            <person name="Wang S."/>
            <person name="Yan T."/>
            <person name="Shi P."/>
            <person name="Liu M."/>
            <person name="Fu X."/>
            <person name="Pan Q."/>
            <person name="Wang Y."/>
            <person name="Lv Z."/>
            <person name="Lu X."/>
            <person name="Zhang F."/>
            <person name="Jiang W."/>
            <person name="Ma Y."/>
            <person name="Chen M."/>
            <person name="Hao X."/>
            <person name="Li L."/>
            <person name="Tang Y."/>
            <person name="Lv G."/>
            <person name="Zhou Y."/>
            <person name="Sun X."/>
            <person name="Brodelius P.E."/>
            <person name="Rose J.K.C."/>
            <person name="Tang K."/>
        </authorList>
    </citation>
    <scope>NUCLEOTIDE SEQUENCE [LARGE SCALE GENOMIC DNA]</scope>
    <source>
        <strain evidence="7">cv. Huhao1</strain>
        <tissue evidence="6">Leaf</tissue>
    </source>
</reference>
<gene>
    <name evidence="6" type="ORF">CTI12_AA159650</name>
</gene>
<dbReference type="InterPro" id="IPR007942">
    <property type="entry name" value="PLipase-like"/>
</dbReference>
<evidence type="ECO:0000256" key="1">
    <source>
        <dbReference type="ARBA" id="ARBA00004123"/>
    </source>
</evidence>
<comment type="caution">
    <text evidence="6">The sequence shown here is derived from an EMBL/GenBank/DDBJ whole genome shotgun (WGS) entry which is preliminary data.</text>
</comment>
<dbReference type="InterPro" id="IPR039776">
    <property type="entry name" value="Pds5"/>
</dbReference>
<dbReference type="GO" id="GO:0007064">
    <property type="term" value="P:mitotic sister chromatid cohesion"/>
    <property type="evidence" value="ECO:0007669"/>
    <property type="project" value="InterPro"/>
</dbReference>
<keyword evidence="2" id="KW-0227">DNA damage</keyword>
<comment type="subcellular location">
    <subcellularLocation>
        <location evidence="1">Nucleus</location>
    </subcellularLocation>
</comment>
<dbReference type="Proteomes" id="UP000245207">
    <property type="component" value="Unassembled WGS sequence"/>
</dbReference>
<keyword evidence="7" id="KW-1185">Reference proteome</keyword>
<keyword evidence="3" id="KW-0234">DNA repair</keyword>
<keyword evidence="4" id="KW-0539">Nucleus</keyword>
<dbReference type="AlphaFoldDB" id="A0A2U1PFE6"/>